<dbReference type="InterPro" id="IPR000276">
    <property type="entry name" value="GPCR_Rhodpsn"/>
</dbReference>
<feature type="transmembrane region" description="Helical" evidence="8">
    <location>
        <begin position="148"/>
        <end position="174"/>
    </location>
</feature>
<evidence type="ECO:0000313" key="11">
    <source>
        <dbReference type="EMBL" id="CAF3705655.1"/>
    </source>
</evidence>
<accession>A0A814BI54</accession>
<comment type="caution">
    <text evidence="10">The sequence shown here is derived from an EMBL/GenBank/DDBJ whole genome shotgun (WGS) entry which is preliminary data.</text>
</comment>
<feature type="transmembrane region" description="Helical" evidence="8">
    <location>
        <begin position="300"/>
        <end position="324"/>
    </location>
</feature>
<keyword evidence="6" id="KW-0675">Receptor</keyword>
<sequence>MPSSELLNNQTVTTNAGDIQAVWITLASFYKIIYRGYFSFLIVFGTSFNILTAIILLREKLRRFSTCRYMAVCSLLNAGVLLTNTLYMTLVMGWQINLRSSVLWCRIHVFVSQWFRGFASWILVIVAIDRYQGSRNLRPRTQSKNNIVTITCVIAGVALVFPNIHYLLLIGGVVTLKAGDLSYEHYACSFHKNSTNPIHRWLALSNTWLELITIIFIPSILTLIFNIFIIKNSFIKPLNNEKLKSRSKSRTRRVTTMLLASNIGFLALVSPAQIFYALTFDPHSIKSQDKYFFSYMIKAQIYQCLINTYYAMNFVFCFASSSFFRREIQKFINSSDLRRKSETSSANNIITNKKFYNNDKVMETTTMLGENKSCMVDDTTVVTD</sequence>
<evidence type="ECO:0000313" key="10">
    <source>
        <dbReference type="EMBL" id="CAF0927226.1"/>
    </source>
</evidence>
<organism evidence="10 12">
    <name type="scientific">Didymodactylos carnosus</name>
    <dbReference type="NCBI Taxonomy" id="1234261"/>
    <lineage>
        <taxon>Eukaryota</taxon>
        <taxon>Metazoa</taxon>
        <taxon>Spiralia</taxon>
        <taxon>Gnathifera</taxon>
        <taxon>Rotifera</taxon>
        <taxon>Eurotatoria</taxon>
        <taxon>Bdelloidea</taxon>
        <taxon>Philodinida</taxon>
        <taxon>Philodinidae</taxon>
        <taxon>Didymodactylos</taxon>
    </lineage>
</organism>
<evidence type="ECO:0000256" key="5">
    <source>
        <dbReference type="ARBA" id="ARBA00023136"/>
    </source>
</evidence>
<reference evidence="10" key="1">
    <citation type="submission" date="2021-02" db="EMBL/GenBank/DDBJ databases">
        <authorList>
            <person name="Nowell W R."/>
        </authorList>
    </citation>
    <scope>NUCLEOTIDE SEQUENCE</scope>
</reference>
<feature type="transmembrane region" description="Helical" evidence="8">
    <location>
        <begin position="211"/>
        <end position="235"/>
    </location>
</feature>
<dbReference type="AlphaFoldDB" id="A0A814BI54"/>
<dbReference type="GO" id="GO:0004930">
    <property type="term" value="F:G protein-coupled receptor activity"/>
    <property type="evidence" value="ECO:0007669"/>
    <property type="project" value="UniProtKB-KW"/>
</dbReference>
<feature type="transmembrane region" description="Helical" evidence="8">
    <location>
        <begin position="37"/>
        <end position="57"/>
    </location>
</feature>
<dbReference type="SUPFAM" id="SSF81321">
    <property type="entry name" value="Family A G protein-coupled receptor-like"/>
    <property type="match status" value="1"/>
</dbReference>
<gene>
    <name evidence="10" type="ORF">GPM918_LOCUS9984</name>
    <name evidence="11" type="ORF">SRO942_LOCUS9985</name>
</gene>
<feature type="transmembrane region" description="Helical" evidence="8">
    <location>
        <begin position="256"/>
        <end position="280"/>
    </location>
</feature>
<evidence type="ECO:0000256" key="1">
    <source>
        <dbReference type="ARBA" id="ARBA00004141"/>
    </source>
</evidence>
<keyword evidence="3 8" id="KW-1133">Transmembrane helix</keyword>
<feature type="domain" description="G-protein coupled receptors family 1 profile" evidence="9">
    <location>
        <begin position="48"/>
        <end position="278"/>
    </location>
</feature>
<dbReference type="Pfam" id="PF00001">
    <property type="entry name" value="7tm_1"/>
    <property type="match status" value="1"/>
</dbReference>
<protein>
    <recommendedName>
        <fullName evidence="9">G-protein coupled receptors family 1 profile domain-containing protein</fullName>
    </recommendedName>
</protein>
<dbReference type="OrthoDB" id="10003217at2759"/>
<feature type="transmembrane region" description="Helical" evidence="8">
    <location>
        <begin position="69"/>
        <end position="87"/>
    </location>
</feature>
<evidence type="ECO:0000259" key="9">
    <source>
        <dbReference type="PROSITE" id="PS50262"/>
    </source>
</evidence>
<evidence type="ECO:0000256" key="3">
    <source>
        <dbReference type="ARBA" id="ARBA00022989"/>
    </source>
</evidence>
<dbReference type="Gene3D" id="1.20.1070.10">
    <property type="entry name" value="Rhodopsin 7-helix transmembrane proteins"/>
    <property type="match status" value="1"/>
</dbReference>
<keyword evidence="7" id="KW-0807">Transducer</keyword>
<dbReference type="Proteomes" id="UP000663829">
    <property type="component" value="Unassembled WGS sequence"/>
</dbReference>
<evidence type="ECO:0000256" key="2">
    <source>
        <dbReference type="ARBA" id="ARBA00022692"/>
    </source>
</evidence>
<keyword evidence="2 8" id="KW-0812">Transmembrane</keyword>
<dbReference type="InterPro" id="IPR017452">
    <property type="entry name" value="GPCR_Rhodpsn_7TM"/>
</dbReference>
<proteinExistence type="predicted"/>
<keyword evidence="12" id="KW-1185">Reference proteome</keyword>
<dbReference type="EMBL" id="CAJOBC010001915">
    <property type="protein sequence ID" value="CAF3705655.1"/>
    <property type="molecule type" value="Genomic_DNA"/>
</dbReference>
<dbReference type="EMBL" id="CAJNOQ010001915">
    <property type="protein sequence ID" value="CAF0927226.1"/>
    <property type="molecule type" value="Genomic_DNA"/>
</dbReference>
<evidence type="ECO:0000256" key="6">
    <source>
        <dbReference type="ARBA" id="ARBA00023170"/>
    </source>
</evidence>
<dbReference type="PANTHER" id="PTHR24243:SF230">
    <property type="entry name" value="G-PROTEIN COUPLED RECEPTORS FAMILY 1 PROFILE DOMAIN-CONTAINING PROTEIN"/>
    <property type="match status" value="1"/>
</dbReference>
<evidence type="ECO:0000256" key="7">
    <source>
        <dbReference type="ARBA" id="ARBA00023224"/>
    </source>
</evidence>
<dbReference type="Proteomes" id="UP000681722">
    <property type="component" value="Unassembled WGS sequence"/>
</dbReference>
<dbReference type="GO" id="GO:0005886">
    <property type="term" value="C:plasma membrane"/>
    <property type="evidence" value="ECO:0007669"/>
    <property type="project" value="TreeGrafter"/>
</dbReference>
<dbReference type="PROSITE" id="PS50262">
    <property type="entry name" value="G_PROTEIN_RECEP_F1_2"/>
    <property type="match status" value="1"/>
</dbReference>
<name>A0A814BI54_9BILA</name>
<keyword evidence="4" id="KW-0297">G-protein coupled receptor</keyword>
<evidence type="ECO:0000256" key="4">
    <source>
        <dbReference type="ARBA" id="ARBA00023040"/>
    </source>
</evidence>
<feature type="transmembrane region" description="Helical" evidence="8">
    <location>
        <begin position="107"/>
        <end position="128"/>
    </location>
</feature>
<comment type="subcellular location">
    <subcellularLocation>
        <location evidence="1">Membrane</location>
        <topology evidence="1">Multi-pass membrane protein</topology>
    </subcellularLocation>
</comment>
<dbReference type="PANTHER" id="PTHR24243">
    <property type="entry name" value="G-PROTEIN COUPLED RECEPTOR"/>
    <property type="match status" value="1"/>
</dbReference>
<keyword evidence="5 8" id="KW-0472">Membrane</keyword>
<evidence type="ECO:0000256" key="8">
    <source>
        <dbReference type="SAM" id="Phobius"/>
    </source>
</evidence>
<evidence type="ECO:0000313" key="12">
    <source>
        <dbReference type="Proteomes" id="UP000663829"/>
    </source>
</evidence>